<dbReference type="GO" id="GO:0022857">
    <property type="term" value="F:transmembrane transporter activity"/>
    <property type="evidence" value="ECO:0007669"/>
    <property type="project" value="InterPro"/>
</dbReference>
<comment type="similarity">
    <text evidence="2">Belongs to the major facilitator superfamily. Proton-dependent oligopeptide transporter (POT/PTR) (TC 2.A.17) family.</text>
</comment>
<dbReference type="EMBL" id="JBCAWK010000005">
    <property type="protein sequence ID" value="KAK8858886.1"/>
    <property type="molecule type" value="Genomic_DNA"/>
</dbReference>
<evidence type="ECO:0000256" key="6">
    <source>
        <dbReference type="SAM" id="Phobius"/>
    </source>
</evidence>
<feature type="transmembrane region" description="Helical" evidence="6">
    <location>
        <begin position="288"/>
        <end position="309"/>
    </location>
</feature>
<dbReference type="SUPFAM" id="SSF103473">
    <property type="entry name" value="MFS general substrate transporter"/>
    <property type="match status" value="1"/>
</dbReference>
<evidence type="ECO:0000256" key="3">
    <source>
        <dbReference type="ARBA" id="ARBA00022692"/>
    </source>
</evidence>
<dbReference type="InterPro" id="IPR036259">
    <property type="entry name" value="MFS_trans_sf"/>
</dbReference>
<evidence type="ECO:0000256" key="2">
    <source>
        <dbReference type="ARBA" id="ARBA00005982"/>
    </source>
</evidence>
<keyword evidence="5 6" id="KW-0472">Membrane</keyword>
<feature type="transmembrane region" description="Helical" evidence="6">
    <location>
        <begin position="176"/>
        <end position="198"/>
    </location>
</feature>
<feature type="transmembrane region" description="Helical" evidence="6">
    <location>
        <begin position="204"/>
        <end position="222"/>
    </location>
</feature>
<feature type="transmembrane region" description="Helical" evidence="6">
    <location>
        <begin position="368"/>
        <end position="386"/>
    </location>
</feature>
<dbReference type="Proteomes" id="UP001388673">
    <property type="component" value="Unassembled WGS sequence"/>
</dbReference>
<keyword evidence="4 6" id="KW-1133">Transmembrane helix</keyword>
<reference evidence="7 8" key="1">
    <citation type="journal article" date="2024" name="bioRxiv">
        <title>Comparative genomics of Cryptococcus and Kwoniella reveals pathogenesis evolution and contrasting karyotype dynamics via intercentromeric recombination or chromosome fusion.</title>
        <authorList>
            <person name="Coelho M.A."/>
            <person name="David-Palma M."/>
            <person name="Shea T."/>
            <person name="Bowers K."/>
            <person name="McGinley-Smith S."/>
            <person name="Mohammad A.W."/>
            <person name="Gnirke A."/>
            <person name="Yurkov A.M."/>
            <person name="Nowrousian M."/>
            <person name="Sun S."/>
            <person name="Cuomo C.A."/>
            <person name="Heitman J."/>
        </authorList>
    </citation>
    <scope>NUCLEOTIDE SEQUENCE [LARGE SCALE GENOMIC DNA]</scope>
    <source>
        <strain evidence="7 8">CBS 13917</strain>
    </source>
</reference>
<dbReference type="Gene3D" id="1.20.1250.20">
    <property type="entry name" value="MFS general substrate transporter like domains"/>
    <property type="match status" value="1"/>
</dbReference>
<dbReference type="InterPro" id="IPR000109">
    <property type="entry name" value="POT_fam"/>
</dbReference>
<feature type="transmembrane region" description="Helical" evidence="6">
    <location>
        <begin position="548"/>
        <end position="570"/>
    </location>
</feature>
<evidence type="ECO:0000256" key="1">
    <source>
        <dbReference type="ARBA" id="ARBA00004141"/>
    </source>
</evidence>
<sequence length="579" mass="62262">MGPVSKAGWVDRVKSLFLTGDGGSDEEVEVGSGTYELLPPSELYQNEEDDNALSPPPLLPSNIPEPLPTAAQAKCLCRIPAQVPWTAYTIALVELAERASYYGVGGLFPNFVQRPLPPGGPGTGAPPPGSQITPGALGMGLQVSTALSVIFNLLAYMTPLAGGMLADMRWGKFKTIAVGTGIAGIAHILSVYAALPYVLQNGGAFVPFLLALLLLGGSAGMIKANIAPIMAEQYTSTEDYVRTLRDGEKVIVDREATIQRVMSAYYGSINVGAFLAILSTFAEKYVGFWLAFLIPGVIFLLMPILLHLVHPHLVPSTPPSSSALIENYHQARRLLASSRGGQPRFPEREDADDNRDDEAAKLIEACKFFAFFIVYNIADGGLNALVTSLTGSMTTNGIPNDFLGHANPLVIVIAIPALNRYVYPYLSSRRIPFGPVRRVVVGFLLAAAGMAWSALIQHAVYKTSPCGNQATTCEEGSGVSPLSAWLILPAPILSGLSESLAVVSAMEIGYMMSPPSLRSIINSLFLFMQAISSALVLVFLPIMRDPYLVWPFGITTVITLVATWGVWRMFKYLDDDHRL</sequence>
<protein>
    <recommendedName>
        <fullName evidence="9">POT family proton-dependent oligopeptide transporter</fullName>
    </recommendedName>
</protein>
<gene>
    <name evidence="7" type="ORF">IAR55_003117</name>
</gene>
<dbReference type="GeneID" id="92180375"/>
<dbReference type="RefSeq" id="XP_066803727.1">
    <property type="nucleotide sequence ID" value="XM_066946226.1"/>
</dbReference>
<evidence type="ECO:0000256" key="4">
    <source>
        <dbReference type="ARBA" id="ARBA00022989"/>
    </source>
</evidence>
<comment type="subcellular location">
    <subcellularLocation>
        <location evidence="1">Membrane</location>
        <topology evidence="1">Multi-pass membrane protein</topology>
    </subcellularLocation>
</comment>
<name>A0AAW0YTA8_9TREE</name>
<dbReference type="PANTHER" id="PTHR11654">
    <property type="entry name" value="OLIGOPEPTIDE TRANSPORTER-RELATED"/>
    <property type="match status" value="1"/>
</dbReference>
<feature type="transmembrane region" description="Helical" evidence="6">
    <location>
        <begin position="264"/>
        <end position="282"/>
    </location>
</feature>
<dbReference type="Pfam" id="PF00854">
    <property type="entry name" value="PTR2"/>
    <property type="match status" value="1"/>
</dbReference>
<feature type="transmembrane region" description="Helical" evidence="6">
    <location>
        <begin position="435"/>
        <end position="455"/>
    </location>
</feature>
<feature type="transmembrane region" description="Helical" evidence="6">
    <location>
        <begin position="520"/>
        <end position="542"/>
    </location>
</feature>
<evidence type="ECO:0008006" key="9">
    <source>
        <dbReference type="Google" id="ProtNLM"/>
    </source>
</evidence>
<feature type="transmembrane region" description="Helical" evidence="6">
    <location>
        <begin position="406"/>
        <end position="423"/>
    </location>
</feature>
<dbReference type="AlphaFoldDB" id="A0AAW0YTA8"/>
<accession>A0AAW0YTA8</accession>
<keyword evidence="3 6" id="KW-0812">Transmembrane</keyword>
<evidence type="ECO:0000313" key="8">
    <source>
        <dbReference type="Proteomes" id="UP001388673"/>
    </source>
</evidence>
<comment type="caution">
    <text evidence="7">The sequence shown here is derived from an EMBL/GenBank/DDBJ whole genome shotgun (WGS) entry which is preliminary data.</text>
</comment>
<evidence type="ECO:0000256" key="5">
    <source>
        <dbReference type="ARBA" id="ARBA00023136"/>
    </source>
</evidence>
<proteinExistence type="inferred from homology"/>
<dbReference type="KEGG" id="kne:92180375"/>
<evidence type="ECO:0000313" key="7">
    <source>
        <dbReference type="EMBL" id="KAK8858886.1"/>
    </source>
</evidence>
<organism evidence="7 8">
    <name type="scientific">Kwoniella newhampshirensis</name>
    <dbReference type="NCBI Taxonomy" id="1651941"/>
    <lineage>
        <taxon>Eukaryota</taxon>
        <taxon>Fungi</taxon>
        <taxon>Dikarya</taxon>
        <taxon>Basidiomycota</taxon>
        <taxon>Agaricomycotina</taxon>
        <taxon>Tremellomycetes</taxon>
        <taxon>Tremellales</taxon>
        <taxon>Cryptococcaceae</taxon>
        <taxon>Kwoniella</taxon>
    </lineage>
</organism>
<keyword evidence="8" id="KW-1185">Reference proteome</keyword>
<dbReference type="GO" id="GO:0016020">
    <property type="term" value="C:membrane"/>
    <property type="evidence" value="ECO:0007669"/>
    <property type="project" value="UniProtKB-SubCell"/>
</dbReference>
<feature type="transmembrane region" description="Helical" evidence="6">
    <location>
        <begin position="136"/>
        <end position="155"/>
    </location>
</feature>